<evidence type="ECO:0000313" key="4">
    <source>
        <dbReference type="Proteomes" id="UP001165541"/>
    </source>
</evidence>
<dbReference type="GO" id="GO:0016757">
    <property type="term" value="F:glycosyltransferase activity"/>
    <property type="evidence" value="ECO:0007669"/>
    <property type="project" value="UniProtKB-KW"/>
</dbReference>
<reference evidence="3" key="1">
    <citation type="submission" date="2022-05" db="EMBL/GenBank/DDBJ databases">
        <title>Schlegelella sp. nov., isolated from mangrove soil.</title>
        <authorList>
            <person name="Liu Y."/>
            <person name="Ge X."/>
            <person name="Liu W."/>
        </authorList>
    </citation>
    <scope>NUCLEOTIDE SEQUENCE</scope>
    <source>
        <strain evidence="3">S2-27</strain>
    </source>
</reference>
<evidence type="ECO:0000259" key="2">
    <source>
        <dbReference type="Pfam" id="PF13439"/>
    </source>
</evidence>
<feature type="domain" description="Glycosyltransferase subfamily 4-like N-terminal" evidence="2">
    <location>
        <begin position="24"/>
        <end position="213"/>
    </location>
</feature>
<evidence type="ECO:0000259" key="1">
    <source>
        <dbReference type="Pfam" id="PF00534"/>
    </source>
</evidence>
<dbReference type="EC" id="2.4.-.-" evidence="3"/>
<dbReference type="Proteomes" id="UP001165541">
    <property type="component" value="Unassembled WGS sequence"/>
</dbReference>
<dbReference type="PANTHER" id="PTHR45947:SF14">
    <property type="entry name" value="SLL1723 PROTEIN"/>
    <property type="match status" value="1"/>
</dbReference>
<dbReference type="RefSeq" id="WP_251778771.1">
    <property type="nucleotide sequence ID" value="NZ_JAMKFE010000006.1"/>
</dbReference>
<gene>
    <name evidence="3" type="ORF">M8A51_12400</name>
</gene>
<feature type="domain" description="Glycosyl transferase family 1" evidence="1">
    <location>
        <begin position="224"/>
        <end position="386"/>
    </location>
</feature>
<sequence length="406" mass="45000">MRIPRGEGKVRVVYFVSLFPCWSETFIVRELHELLRLGVDVRIISLKDPEEKLVQSDAQALLDRVSYPVRGWRGAWEVLRGTASRPVQTLKELGSICLQLARHPTALAKTLVVWWRTLALVPTVRCLAPDHLHAHWATYPSTAAMIVSRRTGVPFSFTAHAHDIFLEHHLLADKIRRAAFGVTISEFNRRYLAERINEQASERMRIVHCGVSPGEIPFQAGGREPGLIVAVGRLDEIKGFCHLVAACELLANWKVPFECIVIGEGRLRADLERQIATAGLQERVHLPGACKQEEVRRHLSRASAFVLPSVVTAAGDRDGIPVAMMEAMASGAPVVSTYVSGIPELVEDDVSGLLVQPGEAESLAGALRRLLTQPALGMRLAQNARDKVEREFDVAKEARKLYEAFA</sequence>
<dbReference type="PANTHER" id="PTHR45947">
    <property type="entry name" value="SULFOQUINOVOSYL TRANSFERASE SQD2"/>
    <property type="match status" value="1"/>
</dbReference>
<keyword evidence="3" id="KW-0328">Glycosyltransferase</keyword>
<dbReference type="InterPro" id="IPR050194">
    <property type="entry name" value="Glycosyltransferase_grp1"/>
</dbReference>
<dbReference type="Pfam" id="PF00534">
    <property type="entry name" value="Glycos_transf_1"/>
    <property type="match status" value="1"/>
</dbReference>
<evidence type="ECO:0000313" key="3">
    <source>
        <dbReference type="EMBL" id="MCM5680330.1"/>
    </source>
</evidence>
<dbReference type="EMBL" id="JAMKFE010000006">
    <property type="protein sequence ID" value="MCM5680330.1"/>
    <property type="molecule type" value="Genomic_DNA"/>
</dbReference>
<dbReference type="SUPFAM" id="SSF53756">
    <property type="entry name" value="UDP-Glycosyltransferase/glycogen phosphorylase"/>
    <property type="match status" value="1"/>
</dbReference>
<dbReference type="Pfam" id="PF13439">
    <property type="entry name" value="Glyco_transf_4"/>
    <property type="match status" value="1"/>
</dbReference>
<comment type="caution">
    <text evidence="3">The sequence shown here is derived from an EMBL/GenBank/DDBJ whole genome shotgun (WGS) entry which is preliminary data.</text>
</comment>
<dbReference type="InterPro" id="IPR001296">
    <property type="entry name" value="Glyco_trans_1"/>
</dbReference>
<protein>
    <submittedName>
        <fullName evidence="3">Glycosyltransferase</fullName>
        <ecNumber evidence="3">2.4.-.-</ecNumber>
    </submittedName>
</protein>
<accession>A0ABT0YNM4</accession>
<proteinExistence type="predicted"/>
<keyword evidence="3" id="KW-0808">Transferase</keyword>
<name>A0ABT0YNM4_9BURK</name>
<dbReference type="InterPro" id="IPR028098">
    <property type="entry name" value="Glyco_trans_4-like_N"/>
</dbReference>
<keyword evidence="4" id="KW-1185">Reference proteome</keyword>
<dbReference type="Gene3D" id="3.40.50.2000">
    <property type="entry name" value="Glycogen Phosphorylase B"/>
    <property type="match status" value="2"/>
</dbReference>
<organism evidence="3 4">
    <name type="scientific">Caldimonas mangrovi</name>
    <dbReference type="NCBI Taxonomy" id="2944811"/>
    <lineage>
        <taxon>Bacteria</taxon>
        <taxon>Pseudomonadati</taxon>
        <taxon>Pseudomonadota</taxon>
        <taxon>Betaproteobacteria</taxon>
        <taxon>Burkholderiales</taxon>
        <taxon>Sphaerotilaceae</taxon>
        <taxon>Caldimonas</taxon>
    </lineage>
</organism>